<reference evidence="6 7" key="2">
    <citation type="submission" date="2024-11" db="EMBL/GenBank/DDBJ databases">
        <title>Using genomics to understand microbial adaptation to soil warming.</title>
        <authorList>
            <person name="Deangelis K.M. PhD."/>
        </authorList>
    </citation>
    <scope>NUCLEOTIDE SEQUENCE [LARGE SCALE GENOMIC DNA]</scope>
    <source>
        <strain evidence="6 7">GAS97</strain>
    </source>
</reference>
<feature type="domain" description="ProQ/FinO" evidence="5">
    <location>
        <begin position="88"/>
        <end position="202"/>
    </location>
</feature>
<evidence type="ECO:0000256" key="4">
    <source>
        <dbReference type="SAM" id="MobiDB-lite"/>
    </source>
</evidence>
<feature type="region of interest" description="Disordered" evidence="4">
    <location>
        <begin position="197"/>
        <end position="219"/>
    </location>
</feature>
<dbReference type="RefSeq" id="WP_404609814.1">
    <property type="nucleotide sequence ID" value="NZ_JBIYDN010000015.1"/>
</dbReference>
<dbReference type="SUPFAM" id="SSF48657">
    <property type="entry name" value="FinO-like"/>
    <property type="match status" value="1"/>
</dbReference>
<dbReference type="PANTHER" id="PTHR38106">
    <property type="entry name" value="RNA CHAPERONE PROQ"/>
    <property type="match status" value="1"/>
</dbReference>
<keyword evidence="7" id="KW-1185">Reference proteome</keyword>
<evidence type="ECO:0000256" key="1">
    <source>
        <dbReference type="ARBA" id="ARBA00022490"/>
    </source>
</evidence>
<gene>
    <name evidence="6" type="ORF">ABH943_004762</name>
</gene>
<sequence length="219" mass="23032">MGFEQLAVLKQQLEKEKQEKRAQSKPAAKPVASKPGSKPAVSKSGARPASSKPGSRPAAAPVSKQAAKPPRPPRPVARPAAPAAVRSKPVDPVVLTIGKLQKRFPKAFPKNPSPKVPLKIGIFEDLLSHATELALSETELRAAIKIWCRGSRYWTAMVEGAVRVDLAGEEAGRVSPEDGVRATKLEEGRVARVASKAAAPEKAAVAETAAAPDPEKVAG</sequence>
<dbReference type="Pfam" id="PF04352">
    <property type="entry name" value="ProQ"/>
    <property type="match status" value="1"/>
</dbReference>
<evidence type="ECO:0000256" key="3">
    <source>
        <dbReference type="ARBA" id="ARBA00023186"/>
    </source>
</evidence>
<dbReference type="PANTHER" id="PTHR38106:SF1">
    <property type="entry name" value="RNA CHAPERONE PROQ"/>
    <property type="match status" value="1"/>
</dbReference>
<feature type="compositionally biased region" description="Low complexity" evidence="4">
    <location>
        <begin position="77"/>
        <end position="86"/>
    </location>
</feature>
<dbReference type="Proteomes" id="UP001620514">
    <property type="component" value="Unassembled WGS sequence"/>
</dbReference>
<dbReference type="InterPro" id="IPR023529">
    <property type="entry name" value="ProQ"/>
</dbReference>
<evidence type="ECO:0000256" key="2">
    <source>
        <dbReference type="ARBA" id="ARBA00022884"/>
    </source>
</evidence>
<evidence type="ECO:0000313" key="7">
    <source>
        <dbReference type="Proteomes" id="UP001620514"/>
    </source>
</evidence>
<dbReference type="InterPro" id="IPR036442">
    <property type="entry name" value="ProQ/FinO_sf"/>
</dbReference>
<keyword evidence="1" id="KW-0963">Cytoplasm</keyword>
<dbReference type="SMART" id="SM00945">
    <property type="entry name" value="ProQ"/>
    <property type="match status" value="1"/>
</dbReference>
<dbReference type="Gene3D" id="1.10.1710.10">
    <property type="entry name" value="ProQ/FinO domain"/>
    <property type="match status" value="1"/>
</dbReference>
<accession>A0ABW8MM52</accession>
<feature type="compositionally biased region" description="Low complexity" evidence="4">
    <location>
        <begin position="197"/>
        <end position="212"/>
    </location>
</feature>
<proteinExistence type="predicted"/>
<feature type="compositionally biased region" description="Basic and acidic residues" evidence="4">
    <location>
        <begin position="12"/>
        <end position="22"/>
    </location>
</feature>
<keyword evidence="2" id="KW-0694">RNA-binding</keyword>
<organism evidence="6 7">
    <name type="scientific">Caballeronia udeis</name>
    <dbReference type="NCBI Taxonomy" id="1232866"/>
    <lineage>
        <taxon>Bacteria</taxon>
        <taxon>Pseudomonadati</taxon>
        <taxon>Pseudomonadota</taxon>
        <taxon>Betaproteobacteria</taxon>
        <taxon>Burkholderiales</taxon>
        <taxon>Burkholderiaceae</taxon>
        <taxon>Caballeronia</taxon>
    </lineage>
</organism>
<protein>
    <submittedName>
        <fullName evidence="6">ProP effector</fullName>
    </submittedName>
</protein>
<feature type="compositionally biased region" description="Low complexity" evidence="4">
    <location>
        <begin position="1"/>
        <end position="11"/>
    </location>
</feature>
<name>A0ABW8MM52_9BURK</name>
<dbReference type="InterPro" id="IPR016103">
    <property type="entry name" value="ProQ/FinO"/>
</dbReference>
<evidence type="ECO:0000259" key="5">
    <source>
        <dbReference type="SMART" id="SM00945"/>
    </source>
</evidence>
<dbReference type="EMBL" id="JBIYDN010000015">
    <property type="protein sequence ID" value="MFK4444740.1"/>
    <property type="molecule type" value="Genomic_DNA"/>
</dbReference>
<keyword evidence="3" id="KW-0143">Chaperone</keyword>
<comment type="caution">
    <text evidence="6">The sequence shown here is derived from an EMBL/GenBank/DDBJ whole genome shotgun (WGS) entry which is preliminary data.</text>
</comment>
<feature type="region of interest" description="Disordered" evidence="4">
    <location>
        <begin position="1"/>
        <end position="88"/>
    </location>
</feature>
<evidence type="ECO:0000313" key="6">
    <source>
        <dbReference type="EMBL" id="MFK4444740.1"/>
    </source>
</evidence>
<reference evidence="6 7" key="1">
    <citation type="submission" date="2024-10" db="EMBL/GenBank/DDBJ databases">
        <authorList>
            <person name="Deangelis K."/>
            <person name="Huntemann M."/>
            <person name="Clum A."/>
            <person name="Wang J."/>
            <person name="Palaniappan K."/>
            <person name="Ritter S."/>
            <person name="Chen I.-M."/>
            <person name="Stamatis D."/>
            <person name="Reddy T."/>
            <person name="O'Malley R."/>
            <person name="Daum C."/>
            <person name="Ng V."/>
            <person name="Ivanova N."/>
            <person name="Kyrpides N."/>
            <person name="Woyke T."/>
        </authorList>
    </citation>
    <scope>NUCLEOTIDE SEQUENCE [LARGE SCALE GENOMIC DNA]</scope>
    <source>
        <strain evidence="6 7">GAS97</strain>
    </source>
</reference>